<dbReference type="InterPro" id="IPR003661">
    <property type="entry name" value="HisK_dim/P_dom"/>
</dbReference>
<dbReference type="InterPro" id="IPR004358">
    <property type="entry name" value="Sig_transdc_His_kin-like_C"/>
</dbReference>
<dbReference type="EC" id="2.7.13.3" evidence="2"/>
<protein>
    <recommendedName>
        <fullName evidence="2">histidine kinase</fullName>
        <ecNumber evidence="2">2.7.13.3</ecNumber>
    </recommendedName>
</protein>
<evidence type="ECO:0000256" key="2">
    <source>
        <dbReference type="ARBA" id="ARBA00012438"/>
    </source>
</evidence>
<dbReference type="CDD" id="cd00082">
    <property type="entry name" value="HisKA"/>
    <property type="match status" value="1"/>
</dbReference>
<dbReference type="Gene3D" id="3.30.565.10">
    <property type="entry name" value="Histidine kinase-like ATPase, C-terminal domain"/>
    <property type="match status" value="1"/>
</dbReference>
<dbReference type="PRINTS" id="PR00344">
    <property type="entry name" value="BCTRLSENSOR"/>
</dbReference>
<dbReference type="PROSITE" id="PS50109">
    <property type="entry name" value="HIS_KIN"/>
    <property type="match status" value="1"/>
</dbReference>
<name>A0A436ZT95_ARTFL</name>
<dbReference type="SUPFAM" id="SSF47384">
    <property type="entry name" value="Homodimeric domain of signal transducing histidine kinase"/>
    <property type="match status" value="1"/>
</dbReference>
<gene>
    <name evidence="10" type="ORF">DFL_009811</name>
</gene>
<dbReference type="Gene3D" id="3.40.50.2300">
    <property type="match status" value="1"/>
</dbReference>
<dbReference type="PANTHER" id="PTHR43047:SF64">
    <property type="entry name" value="HISTIDINE KINASE CONTAINING CHEY-HOMOLOGOUS RECEIVER DOMAIN AND PAS DOMAIN-RELATED"/>
    <property type="match status" value="1"/>
</dbReference>
<dbReference type="STRING" id="97331.A0A436ZT95"/>
<feature type="compositionally biased region" description="Polar residues" evidence="7">
    <location>
        <begin position="1000"/>
        <end position="1018"/>
    </location>
</feature>
<dbReference type="InterPro" id="IPR001789">
    <property type="entry name" value="Sig_transdc_resp-reg_receiver"/>
</dbReference>
<feature type="compositionally biased region" description="Basic and acidic residues" evidence="7">
    <location>
        <begin position="249"/>
        <end position="267"/>
    </location>
</feature>
<feature type="region of interest" description="Disordered" evidence="7">
    <location>
        <begin position="14"/>
        <end position="55"/>
    </location>
</feature>
<evidence type="ECO:0000313" key="10">
    <source>
        <dbReference type="EMBL" id="RVD81966.1"/>
    </source>
</evidence>
<feature type="region of interest" description="Disordered" evidence="7">
    <location>
        <begin position="241"/>
        <end position="268"/>
    </location>
</feature>
<feature type="compositionally biased region" description="Basic and acidic residues" evidence="7">
    <location>
        <begin position="42"/>
        <end position="53"/>
    </location>
</feature>
<dbReference type="AlphaFoldDB" id="A0A436ZT95"/>
<dbReference type="CDD" id="cd17546">
    <property type="entry name" value="REC_hyHK_CKI1_RcsC-like"/>
    <property type="match status" value="1"/>
</dbReference>
<dbReference type="SMART" id="SM00388">
    <property type="entry name" value="HisKA"/>
    <property type="match status" value="1"/>
</dbReference>
<comment type="caution">
    <text evidence="10">The sequence shown here is derived from an EMBL/GenBank/DDBJ whole genome shotgun (WGS) entry which is preliminary data.</text>
</comment>
<dbReference type="InterPro" id="IPR003594">
    <property type="entry name" value="HATPase_dom"/>
</dbReference>
<evidence type="ECO:0000256" key="3">
    <source>
        <dbReference type="ARBA" id="ARBA00022553"/>
    </source>
</evidence>
<dbReference type="SUPFAM" id="SSF52172">
    <property type="entry name" value="CheY-like"/>
    <property type="match status" value="1"/>
</dbReference>
<accession>A0A436ZT95</accession>
<dbReference type="InterPro" id="IPR011006">
    <property type="entry name" value="CheY-like_superfamily"/>
</dbReference>
<dbReference type="Gene3D" id="1.10.287.130">
    <property type="match status" value="1"/>
</dbReference>
<feature type="compositionally biased region" description="Basic and acidic residues" evidence="7">
    <location>
        <begin position="846"/>
        <end position="856"/>
    </location>
</feature>
<dbReference type="SMART" id="SM00448">
    <property type="entry name" value="REC"/>
    <property type="match status" value="1"/>
</dbReference>
<dbReference type="SUPFAM" id="SSF55874">
    <property type="entry name" value="ATPase domain of HSP90 chaperone/DNA topoisomerase II/histidine kinase"/>
    <property type="match status" value="1"/>
</dbReference>
<feature type="region of interest" description="Disordered" evidence="7">
    <location>
        <begin position="998"/>
        <end position="1018"/>
    </location>
</feature>
<dbReference type="GeneID" id="93592122"/>
<proteinExistence type="predicted"/>
<feature type="modified residue" description="4-aspartylphosphate" evidence="6">
    <location>
        <position position="924"/>
    </location>
</feature>
<evidence type="ECO:0000256" key="7">
    <source>
        <dbReference type="SAM" id="MobiDB-lite"/>
    </source>
</evidence>
<dbReference type="GO" id="GO:0000155">
    <property type="term" value="F:phosphorelay sensor kinase activity"/>
    <property type="evidence" value="ECO:0007669"/>
    <property type="project" value="InterPro"/>
</dbReference>
<organism evidence="10 11">
    <name type="scientific">Arthrobotrys flagrans</name>
    <name type="common">Nematode-trapping fungus</name>
    <name type="synonym">Trichothecium flagrans</name>
    <dbReference type="NCBI Taxonomy" id="97331"/>
    <lineage>
        <taxon>Eukaryota</taxon>
        <taxon>Fungi</taxon>
        <taxon>Dikarya</taxon>
        <taxon>Ascomycota</taxon>
        <taxon>Pezizomycotina</taxon>
        <taxon>Orbiliomycetes</taxon>
        <taxon>Orbiliales</taxon>
        <taxon>Orbiliaceae</taxon>
        <taxon>Arthrobotrys</taxon>
    </lineage>
</organism>
<sequence length="1018" mass="113621">MPLRLRFPTVHYFNRHHGTSKTNNEYSVQKDKKGHQPSVSESSRRISSEEDRARHHIRCPQCSHSWMGRSRSDDRGRGFDPVLSSLGFDFSPIPILVIAPNSTIGNANKIAVTLFSHLVKVYGSLNGIHIGELGVEFQEQRWVTLGKVVEKRRAQFLEASGTKISSPIDSPCKRLETGEGSNNVGVPSPRSKFSHTPDLNLGGLGWRAADALKGKAKSSKDVESDGNADSFEVMIRFPNEQTPLYQANNRRERFRETANRRQGEPDKQNTTLVPATLFLSFTNSGREVYTVLSILTHDSISVAGNAVANQRRERTREMIVPGNISIATEFASQAERVRDSTLEHLDSHFIAMNTRGDITITNSSTRKFFGLESSMPDIGIGWTTSDWVSRLNVYDTKFSASSPFTEYFHHNFRRKSTATKDSFGVYVKDMPRLVEVSGLPLYAVNTPWVKDLDRELVGYLTMFRDITKQREIDATQQRDERLRGIFTSGVVSELRTPIAGIVGLLQLLNETRLNQEQTTHLMGLLRSVNFLLISIDDIVDFSSFEMRQTIVKAKAFNLFNLIHHVCNLSFLTFSKRDVQFTMDFEGLKSITRYKYEGAEGDEERPLDERMECVMIGDESNARRVLTNILSNAFKYTSEGYVSLRVYVVSTQGSTCKICFEVKDTGIGISEEAGKSIFKPFVGDDETGRRPTDGLGLYVTQKIVKQLGGNLNFFSTLGIGSVFKITFPFIRDSNAKLPETQDKVEDSLHVTSAILQKNFDERRRVSDPLSLRLPESDGEEEAAAESKKDEPPPEPAPEGVPETALSPLSSPLAEVTHPAPSPPTELEEEKKKKPGAKKRPQYSPVPTRREPRREGSRESVSSTKGTPSDTKGLKVMVVEDNWALQSITKLRLEKLGCEAIIAPNGIDALRLLSTKLAEPDFILMDLQMPLMDGYDTTKNIRSAAEPRLKYFQHIPIIAVTASTLEEDKEKAFEVGMSDYVFKPLGLSVLKELIAKYGTKPAPTSNADGNNGLQPENAAS</sequence>
<dbReference type="VEuPathDB" id="FungiDB:DFL_009811"/>
<evidence type="ECO:0000256" key="4">
    <source>
        <dbReference type="ARBA" id="ARBA00022679"/>
    </source>
</evidence>
<feature type="region of interest" description="Disordered" evidence="7">
    <location>
        <begin position="763"/>
        <end position="871"/>
    </location>
</feature>
<keyword evidence="4" id="KW-0808">Transferase</keyword>
<keyword evidence="3 6" id="KW-0597">Phosphoprotein</keyword>
<dbReference type="Pfam" id="PF00512">
    <property type="entry name" value="HisKA"/>
    <property type="match status" value="1"/>
</dbReference>
<reference evidence="10 11" key="1">
    <citation type="submission" date="2019-01" db="EMBL/GenBank/DDBJ databases">
        <title>Intercellular communication is required for trap formation in the nematode-trapping fungus Duddingtonia flagrans.</title>
        <authorList>
            <person name="Youssar L."/>
            <person name="Wernet V."/>
            <person name="Hensel N."/>
            <person name="Hildebrandt H.-G."/>
            <person name="Fischer R."/>
        </authorList>
    </citation>
    <scope>NUCLEOTIDE SEQUENCE [LARGE SCALE GENOMIC DNA]</scope>
    <source>
        <strain evidence="10 11">CBS H-5679</strain>
    </source>
</reference>
<keyword evidence="11" id="KW-1185">Reference proteome</keyword>
<dbReference type="InterPro" id="IPR005467">
    <property type="entry name" value="His_kinase_dom"/>
</dbReference>
<dbReference type="SMART" id="SM00387">
    <property type="entry name" value="HATPase_c"/>
    <property type="match status" value="1"/>
</dbReference>
<evidence type="ECO:0000259" key="8">
    <source>
        <dbReference type="PROSITE" id="PS50109"/>
    </source>
</evidence>
<dbReference type="Pfam" id="PF02518">
    <property type="entry name" value="HATPase_c"/>
    <property type="match status" value="1"/>
</dbReference>
<dbReference type="PANTHER" id="PTHR43047">
    <property type="entry name" value="TWO-COMPONENT HISTIDINE PROTEIN KINASE"/>
    <property type="match status" value="1"/>
</dbReference>
<evidence type="ECO:0000256" key="5">
    <source>
        <dbReference type="ARBA" id="ARBA00022777"/>
    </source>
</evidence>
<evidence type="ECO:0000256" key="1">
    <source>
        <dbReference type="ARBA" id="ARBA00000085"/>
    </source>
</evidence>
<dbReference type="Pfam" id="PF00072">
    <property type="entry name" value="Response_reg"/>
    <property type="match status" value="1"/>
</dbReference>
<dbReference type="InterPro" id="IPR036890">
    <property type="entry name" value="HATPase_C_sf"/>
</dbReference>
<feature type="domain" description="Response regulatory" evidence="9">
    <location>
        <begin position="873"/>
        <end position="996"/>
    </location>
</feature>
<evidence type="ECO:0000259" key="9">
    <source>
        <dbReference type="PROSITE" id="PS50110"/>
    </source>
</evidence>
<dbReference type="EMBL" id="SAEB01000012">
    <property type="protein sequence ID" value="RVD81966.1"/>
    <property type="molecule type" value="Genomic_DNA"/>
</dbReference>
<evidence type="ECO:0000313" key="11">
    <source>
        <dbReference type="Proteomes" id="UP000283090"/>
    </source>
</evidence>
<dbReference type="OrthoDB" id="60033at2759"/>
<comment type="catalytic activity">
    <reaction evidence="1">
        <text>ATP + protein L-histidine = ADP + protein N-phospho-L-histidine.</text>
        <dbReference type="EC" id="2.7.13.3"/>
    </reaction>
</comment>
<dbReference type="Proteomes" id="UP000283090">
    <property type="component" value="Unassembled WGS sequence"/>
</dbReference>
<evidence type="ECO:0000256" key="6">
    <source>
        <dbReference type="PROSITE-ProRule" id="PRU00169"/>
    </source>
</evidence>
<dbReference type="Gene3D" id="3.30.450.20">
    <property type="entry name" value="PAS domain"/>
    <property type="match status" value="1"/>
</dbReference>
<dbReference type="RefSeq" id="XP_067487510.1">
    <property type="nucleotide sequence ID" value="XM_067639754.1"/>
</dbReference>
<dbReference type="PROSITE" id="PS50110">
    <property type="entry name" value="RESPONSE_REGULATORY"/>
    <property type="match status" value="1"/>
</dbReference>
<feature type="domain" description="Histidine kinase" evidence="8">
    <location>
        <begin position="489"/>
        <end position="730"/>
    </location>
</feature>
<dbReference type="InterPro" id="IPR036097">
    <property type="entry name" value="HisK_dim/P_sf"/>
</dbReference>
<keyword evidence="5" id="KW-0418">Kinase</keyword>